<dbReference type="InterPro" id="IPR000719">
    <property type="entry name" value="Prot_kinase_dom"/>
</dbReference>
<organism evidence="5 6">
    <name type="scientific">Nocardiopsis exhalans</name>
    <dbReference type="NCBI Taxonomy" id="163604"/>
    <lineage>
        <taxon>Bacteria</taxon>
        <taxon>Bacillati</taxon>
        <taxon>Actinomycetota</taxon>
        <taxon>Actinomycetes</taxon>
        <taxon>Streptosporangiales</taxon>
        <taxon>Nocardiopsidaceae</taxon>
        <taxon>Nocardiopsis</taxon>
    </lineage>
</organism>
<keyword evidence="1 3" id="KW-0853">WD repeat</keyword>
<dbReference type="PANTHER" id="PTHR22847:SF637">
    <property type="entry name" value="WD REPEAT DOMAIN 5B"/>
    <property type="match status" value="1"/>
</dbReference>
<name>A0ABY5D7M0_9ACTN</name>
<dbReference type="SMART" id="SM00220">
    <property type="entry name" value="S_TKc"/>
    <property type="match status" value="1"/>
</dbReference>
<reference evidence="5" key="1">
    <citation type="submission" date="2022-06" db="EMBL/GenBank/DDBJ databases">
        <authorList>
            <person name="Ping M."/>
        </authorList>
    </citation>
    <scope>NUCLEOTIDE SEQUENCE</scope>
    <source>
        <strain evidence="5">JCM11759T</strain>
    </source>
</reference>
<dbReference type="InterPro" id="IPR011009">
    <property type="entry name" value="Kinase-like_dom_sf"/>
</dbReference>
<dbReference type="Gene3D" id="2.130.10.10">
    <property type="entry name" value="YVTN repeat-like/Quinoprotein amine dehydrogenase"/>
    <property type="match status" value="2"/>
</dbReference>
<dbReference type="InterPro" id="IPR001680">
    <property type="entry name" value="WD40_rpt"/>
</dbReference>
<evidence type="ECO:0000256" key="2">
    <source>
        <dbReference type="ARBA" id="ARBA00022737"/>
    </source>
</evidence>
<dbReference type="SUPFAM" id="SSF56112">
    <property type="entry name" value="Protein kinase-like (PK-like)"/>
    <property type="match status" value="1"/>
</dbReference>
<dbReference type="RefSeq" id="WP_254419107.1">
    <property type="nucleotide sequence ID" value="NZ_BAAAJB010000002.1"/>
</dbReference>
<accession>A0ABY5D7M0</accession>
<dbReference type="SUPFAM" id="SSF82171">
    <property type="entry name" value="DPP6 N-terminal domain-like"/>
    <property type="match status" value="1"/>
</dbReference>
<sequence length="674" mass="71337">MRPLNPYDPPAAGPYRLLARFDEDTYTRAYLGAEPGRSPVRVRILRSGHATDSTTRADFLRRVESASGLGGPYVAAVVGSDLDSPVPWAATERPFGPDLGGLVRAHGPLPIAALHSLALATAQGLAALHSAQHAHGTLTPENILLTSDRALLADPGLIPPVEVHDTARNVFDPPEGGSAPAGDVFAWAAVLCFAASGVEGPGGLDRLPLQLRGVVDACLRENADLRPSAVDLVSMLGGAASAAPWPPELVSVIETSAAAMRSALPAESAAPAPGSRGRFLAFTAGALALTLISGIGAAWGLDLLASPGGNTADDGSVAEEEAGLTDGAACLDGSAFPEPSEPITDLDAMQVEFSPDGDLLAIGSFNHGLTIWDWRAGEEFARPVEELNGIGPLAFVPDSCMIAASSLQENEDQEYRYRLTTIYDLPSGETTDHLGVQPDPRPDGSQEYWSVMDLAFSPEGRLMASSNHTGAGSNTASVQVIDLESGEPIATLGEGFIPEVAFLDETRLAVYTRSTIEIWDVESGEVLQTIRNITKLNFAVVPGQNQILFVRNDQLVLHDLDDNTVAATFSLDGYTDDPDEYVNHLGVDPGLGLVHFSWSLSTGNPDPENPGTDRRNETYGYLWDIETGENLLAEDDGFMPRPVAFHPEVIAAVNQDGNVNLIDPDTLEIIDVIQ</sequence>
<dbReference type="Pfam" id="PF00400">
    <property type="entry name" value="WD40"/>
    <property type="match status" value="1"/>
</dbReference>
<keyword evidence="6" id="KW-1185">Reference proteome</keyword>
<dbReference type="Gene3D" id="1.10.510.10">
    <property type="entry name" value="Transferase(Phosphotransferase) domain 1"/>
    <property type="match status" value="1"/>
</dbReference>
<proteinExistence type="predicted"/>
<evidence type="ECO:0000313" key="5">
    <source>
        <dbReference type="EMBL" id="USY19965.1"/>
    </source>
</evidence>
<feature type="domain" description="Protein kinase" evidence="4">
    <location>
        <begin position="15"/>
        <end position="236"/>
    </location>
</feature>
<dbReference type="PANTHER" id="PTHR22847">
    <property type="entry name" value="WD40 REPEAT PROTEIN"/>
    <property type="match status" value="1"/>
</dbReference>
<evidence type="ECO:0000256" key="3">
    <source>
        <dbReference type="PROSITE-ProRule" id="PRU00221"/>
    </source>
</evidence>
<dbReference type="InterPro" id="IPR015943">
    <property type="entry name" value="WD40/YVTN_repeat-like_dom_sf"/>
</dbReference>
<dbReference type="PROSITE" id="PS50082">
    <property type="entry name" value="WD_REPEATS_2"/>
    <property type="match status" value="1"/>
</dbReference>
<gene>
    <name evidence="5" type="ORF">NE857_32885</name>
</gene>
<protein>
    <recommendedName>
        <fullName evidence="4">Protein kinase domain-containing protein</fullName>
    </recommendedName>
</protein>
<feature type="repeat" description="WD" evidence="3">
    <location>
        <begin position="351"/>
        <end position="382"/>
    </location>
</feature>
<evidence type="ECO:0000313" key="6">
    <source>
        <dbReference type="Proteomes" id="UP001055940"/>
    </source>
</evidence>
<keyword evidence="2" id="KW-0677">Repeat</keyword>
<dbReference type="Proteomes" id="UP001055940">
    <property type="component" value="Chromosome"/>
</dbReference>
<evidence type="ECO:0000256" key="1">
    <source>
        <dbReference type="ARBA" id="ARBA00022574"/>
    </source>
</evidence>
<evidence type="ECO:0000259" key="4">
    <source>
        <dbReference type="SMART" id="SM00220"/>
    </source>
</evidence>
<dbReference type="EMBL" id="CP099837">
    <property type="protein sequence ID" value="USY19965.1"/>
    <property type="molecule type" value="Genomic_DNA"/>
</dbReference>